<dbReference type="Proteomes" id="UP001142374">
    <property type="component" value="Unassembled WGS sequence"/>
</dbReference>
<feature type="region of interest" description="Disordered" evidence="1">
    <location>
        <begin position="109"/>
        <end position="130"/>
    </location>
</feature>
<evidence type="ECO:0000313" key="4">
    <source>
        <dbReference type="Proteomes" id="UP001142374"/>
    </source>
</evidence>
<feature type="domain" description="MmyB-like transcription regulator ligand binding" evidence="2">
    <location>
        <begin position="11"/>
        <end position="93"/>
    </location>
</feature>
<gene>
    <name evidence="3" type="ORF">NQU55_08395</name>
</gene>
<dbReference type="AlphaFoldDB" id="A0A9X2LEE6"/>
<sequence length="130" mass="14388">MHARTRARQSGGLQHGSRRHRLEQGCTRCLSALKDEDFRRGWADQNLYRHTHGSKHFHHPIVGPLALDYESLTMPADLDQRLSVYLAEAGSGSGSGSGSEETLRLLVAWTRQPETSHGQQPADHETPAGP</sequence>
<dbReference type="InterPro" id="IPR041413">
    <property type="entry name" value="MLTR_LBD"/>
</dbReference>
<reference evidence="3" key="1">
    <citation type="submission" date="2022-06" db="EMBL/GenBank/DDBJ databases">
        <title>WGS of actinobacteria.</title>
        <authorList>
            <person name="Thawai C."/>
        </authorList>
    </citation>
    <scope>NUCLEOTIDE SEQUENCE</scope>
    <source>
        <strain evidence="3">AA8</strain>
    </source>
</reference>
<evidence type="ECO:0000256" key="1">
    <source>
        <dbReference type="SAM" id="MobiDB-lite"/>
    </source>
</evidence>
<dbReference type="Gene3D" id="3.30.450.180">
    <property type="match status" value="1"/>
</dbReference>
<proteinExistence type="predicted"/>
<dbReference type="RefSeq" id="WP_256790196.1">
    <property type="nucleotide sequence ID" value="NZ_JAATER010000133.1"/>
</dbReference>
<accession>A0A9X2LEE6</accession>
<name>A0A9X2LEE6_9ACTN</name>
<dbReference type="EMBL" id="JANIID010000005">
    <property type="protein sequence ID" value="MCQ8769802.1"/>
    <property type="molecule type" value="Genomic_DNA"/>
</dbReference>
<organism evidence="3 4">
    <name type="scientific">Streptomyces telluris</name>
    <dbReference type="NCBI Taxonomy" id="2720021"/>
    <lineage>
        <taxon>Bacteria</taxon>
        <taxon>Bacillati</taxon>
        <taxon>Actinomycetota</taxon>
        <taxon>Actinomycetes</taxon>
        <taxon>Kitasatosporales</taxon>
        <taxon>Streptomycetaceae</taxon>
        <taxon>Streptomyces</taxon>
    </lineage>
</organism>
<comment type="caution">
    <text evidence="3">The sequence shown here is derived from an EMBL/GenBank/DDBJ whole genome shotgun (WGS) entry which is preliminary data.</text>
</comment>
<feature type="region of interest" description="Disordered" evidence="1">
    <location>
        <begin position="1"/>
        <end position="20"/>
    </location>
</feature>
<keyword evidence="4" id="KW-1185">Reference proteome</keyword>
<protein>
    <recommendedName>
        <fullName evidence="2">MmyB-like transcription regulator ligand binding domain-containing protein</fullName>
    </recommendedName>
</protein>
<dbReference type="Pfam" id="PF17765">
    <property type="entry name" value="MLTR_LBD"/>
    <property type="match status" value="1"/>
</dbReference>
<evidence type="ECO:0000313" key="3">
    <source>
        <dbReference type="EMBL" id="MCQ8769802.1"/>
    </source>
</evidence>
<evidence type="ECO:0000259" key="2">
    <source>
        <dbReference type="Pfam" id="PF17765"/>
    </source>
</evidence>